<dbReference type="Proteomes" id="UP001500432">
    <property type="component" value="Unassembled WGS sequence"/>
</dbReference>
<proteinExistence type="predicted"/>
<dbReference type="EMBL" id="BAAAQW010000005">
    <property type="protein sequence ID" value="GAA2199830.1"/>
    <property type="molecule type" value="Genomic_DNA"/>
</dbReference>
<evidence type="ECO:0008006" key="3">
    <source>
        <dbReference type="Google" id="ProtNLM"/>
    </source>
</evidence>
<reference evidence="2" key="1">
    <citation type="journal article" date="2019" name="Int. J. Syst. Evol. Microbiol.">
        <title>The Global Catalogue of Microorganisms (GCM) 10K type strain sequencing project: providing services to taxonomists for standard genome sequencing and annotation.</title>
        <authorList>
            <consortium name="The Broad Institute Genomics Platform"/>
            <consortium name="The Broad Institute Genome Sequencing Center for Infectious Disease"/>
            <person name="Wu L."/>
            <person name="Ma J."/>
        </authorList>
    </citation>
    <scope>NUCLEOTIDE SEQUENCE [LARGE SCALE GENOMIC DNA]</scope>
    <source>
        <strain evidence="2">JCM 16034</strain>
    </source>
</reference>
<dbReference type="RefSeq" id="WP_344299347.1">
    <property type="nucleotide sequence ID" value="NZ_BAAAQW010000005.1"/>
</dbReference>
<evidence type="ECO:0000313" key="2">
    <source>
        <dbReference type="Proteomes" id="UP001500432"/>
    </source>
</evidence>
<name>A0ABP5NJQ4_9MICC</name>
<organism evidence="1 2">
    <name type="scientific">Sinomonas flava</name>
    <dbReference type="NCBI Taxonomy" id="496857"/>
    <lineage>
        <taxon>Bacteria</taxon>
        <taxon>Bacillati</taxon>
        <taxon>Actinomycetota</taxon>
        <taxon>Actinomycetes</taxon>
        <taxon>Micrococcales</taxon>
        <taxon>Micrococcaceae</taxon>
        <taxon>Sinomonas</taxon>
    </lineage>
</organism>
<dbReference type="InterPro" id="IPR020835">
    <property type="entry name" value="Catalase_sf"/>
</dbReference>
<gene>
    <name evidence="1" type="ORF">GCM10009849_17810</name>
</gene>
<dbReference type="SUPFAM" id="SSF56634">
    <property type="entry name" value="Heme-dependent catalase-like"/>
    <property type="match status" value="1"/>
</dbReference>
<protein>
    <recommendedName>
        <fullName evidence="3">Phosphodiesterase</fullName>
    </recommendedName>
</protein>
<sequence>MTHPTTLFGRLFAGAFGVVKAFRPHRPIHTQGILLSGTLELTGAASGIPFLDGDASLPVTARLSRSCGFPVAWPDVIGLAVRFRADDADADLLLASTGWRVPGRFALLMHRTAGVARLTSLMPYRGARGAVLLGARTVGTDPGAPRRFRPDAEWDLELFWATPLGPWNRCGSLRLTPVLDAGGRVQDTPLRFDPLLNQLPTAQTYGWTRRLREHSYRLARQ</sequence>
<accession>A0ABP5NJQ4</accession>
<comment type="caution">
    <text evidence="1">The sequence shown here is derived from an EMBL/GenBank/DDBJ whole genome shotgun (WGS) entry which is preliminary data.</text>
</comment>
<keyword evidence="2" id="KW-1185">Reference proteome</keyword>
<evidence type="ECO:0000313" key="1">
    <source>
        <dbReference type="EMBL" id="GAA2199830.1"/>
    </source>
</evidence>
<dbReference type="Gene3D" id="2.40.180.10">
    <property type="entry name" value="Catalase core domain"/>
    <property type="match status" value="1"/>
</dbReference>